<organism evidence="7 8">
    <name type="scientific">Haloplasma contractile SSD-17B</name>
    <dbReference type="NCBI Taxonomy" id="1033810"/>
    <lineage>
        <taxon>Bacteria</taxon>
        <taxon>Bacillati</taxon>
        <taxon>Mycoplasmatota</taxon>
        <taxon>Mollicutes</taxon>
        <taxon>Haloplasmatales</taxon>
        <taxon>Haloplasmataceae</taxon>
        <taxon>Haloplasma</taxon>
    </lineage>
</organism>
<name>U2DZA5_9MOLU</name>
<feature type="transmembrane region" description="Helical" evidence="5">
    <location>
        <begin position="60"/>
        <end position="87"/>
    </location>
</feature>
<sequence length="291" mass="32254">MNITLALISRNLNVYLRDRTAIFFSFLSVIIIIGLYALFLGDLQVSIIKSIAGDLEGIEWLVNGWIMAGILTVNTVNITMAALGVMITDVETNASKDFISSPIKRGQVILGYIGAAWILGIVMTLAAFFVVQFFIVFNGGEFLSFIATLKVIGVVIVSVISFSSMLFFSATFIRSSKAYGTFNSILGTLIGFLAGVYIPLGQFPDTVQKVVTVFPVSYSAAMMRQIFIEKPINKVFKHAPAGTMQEYKEFNGISLVFNDYEFSWWLMIGILIALAFLFYLLSVLRLMKNKI</sequence>
<dbReference type="PIRSF" id="PIRSF006648">
    <property type="entry name" value="DrrB"/>
    <property type="match status" value="1"/>
</dbReference>
<protein>
    <submittedName>
        <fullName evidence="7">ABC transporter protein</fullName>
    </submittedName>
</protein>
<dbReference type="STRING" id="1033810.HLPCO_000208"/>
<evidence type="ECO:0000259" key="6">
    <source>
        <dbReference type="Pfam" id="PF01061"/>
    </source>
</evidence>
<dbReference type="InParanoid" id="U2DZA5"/>
<dbReference type="InterPro" id="IPR013525">
    <property type="entry name" value="ABC2_TM"/>
</dbReference>
<evidence type="ECO:0000256" key="1">
    <source>
        <dbReference type="ARBA" id="ARBA00004141"/>
    </source>
</evidence>
<dbReference type="GO" id="GO:0140359">
    <property type="term" value="F:ABC-type transporter activity"/>
    <property type="evidence" value="ECO:0007669"/>
    <property type="project" value="InterPro"/>
</dbReference>
<dbReference type="PANTHER" id="PTHR43229">
    <property type="entry name" value="NODULATION PROTEIN J"/>
    <property type="match status" value="1"/>
</dbReference>
<dbReference type="Proteomes" id="UP000005707">
    <property type="component" value="Unassembled WGS sequence"/>
</dbReference>
<dbReference type="PANTHER" id="PTHR43229:SF2">
    <property type="entry name" value="NODULATION PROTEIN J"/>
    <property type="match status" value="1"/>
</dbReference>
<evidence type="ECO:0000256" key="5">
    <source>
        <dbReference type="SAM" id="Phobius"/>
    </source>
</evidence>
<evidence type="ECO:0000313" key="7">
    <source>
        <dbReference type="EMBL" id="ERJ13542.1"/>
    </source>
</evidence>
<accession>U2DZA5</accession>
<dbReference type="InterPro" id="IPR000412">
    <property type="entry name" value="ABC_2_transport"/>
</dbReference>
<feature type="transmembrane region" description="Helical" evidence="5">
    <location>
        <begin position="180"/>
        <end position="200"/>
    </location>
</feature>
<feature type="transmembrane region" description="Helical" evidence="5">
    <location>
        <begin position="108"/>
        <end position="136"/>
    </location>
</feature>
<feature type="domain" description="ABC-2 type transporter transmembrane" evidence="6">
    <location>
        <begin position="5"/>
        <end position="227"/>
    </location>
</feature>
<evidence type="ECO:0000256" key="3">
    <source>
        <dbReference type="ARBA" id="ARBA00022989"/>
    </source>
</evidence>
<keyword evidence="2 5" id="KW-0812">Transmembrane</keyword>
<reference evidence="7 8" key="1">
    <citation type="journal article" date="2011" name="J. Bacteriol.">
        <title>Genome sequence of Haloplasma contractile, an unusual contractile bacterium from a deep-sea anoxic brine lake.</title>
        <authorList>
            <person name="Antunes A."/>
            <person name="Alam I."/>
            <person name="El Dorry H."/>
            <person name="Siam R."/>
            <person name="Robertson A."/>
            <person name="Bajic V.B."/>
            <person name="Stingl U."/>
        </authorList>
    </citation>
    <scope>NUCLEOTIDE SEQUENCE [LARGE SCALE GENOMIC DNA]</scope>
    <source>
        <strain evidence="7 8">SSD-17B</strain>
    </source>
</reference>
<gene>
    <name evidence="7" type="ORF">HLPCO_000208</name>
</gene>
<comment type="subcellular location">
    <subcellularLocation>
        <location evidence="1">Membrane</location>
        <topology evidence="1">Multi-pass membrane protein</topology>
    </subcellularLocation>
</comment>
<dbReference type="AlphaFoldDB" id="U2DZA5"/>
<dbReference type="RefSeq" id="WP_008826353.1">
    <property type="nucleotide sequence ID" value="NZ_AFNU02000001.1"/>
</dbReference>
<reference evidence="7 8" key="2">
    <citation type="journal article" date="2013" name="PLoS ONE">
        <title>INDIGO - INtegrated Data Warehouse of MIcrobial GenOmes with Examples from the Red Sea Extremophiles.</title>
        <authorList>
            <person name="Alam I."/>
            <person name="Antunes A."/>
            <person name="Kamau A.A."/>
            <person name="Ba Alawi W."/>
            <person name="Kalkatawi M."/>
            <person name="Stingl U."/>
            <person name="Bajic V.B."/>
        </authorList>
    </citation>
    <scope>NUCLEOTIDE SEQUENCE [LARGE SCALE GENOMIC DNA]</scope>
    <source>
        <strain evidence="7 8">SSD-17B</strain>
    </source>
</reference>
<feature type="transmembrane region" description="Helical" evidence="5">
    <location>
        <begin position="21"/>
        <end position="40"/>
    </location>
</feature>
<dbReference type="OrthoDB" id="162334at2"/>
<proteinExistence type="predicted"/>
<evidence type="ECO:0000256" key="4">
    <source>
        <dbReference type="ARBA" id="ARBA00023136"/>
    </source>
</evidence>
<evidence type="ECO:0000313" key="8">
    <source>
        <dbReference type="Proteomes" id="UP000005707"/>
    </source>
</evidence>
<dbReference type="eggNOG" id="COG0842">
    <property type="taxonomic scope" value="Bacteria"/>
</dbReference>
<keyword evidence="3 5" id="KW-1133">Transmembrane helix</keyword>
<keyword evidence="4 5" id="KW-0472">Membrane</keyword>
<keyword evidence="8" id="KW-1185">Reference proteome</keyword>
<feature type="transmembrane region" description="Helical" evidence="5">
    <location>
        <begin position="262"/>
        <end position="284"/>
    </location>
</feature>
<dbReference type="GO" id="GO:0043190">
    <property type="term" value="C:ATP-binding cassette (ABC) transporter complex"/>
    <property type="evidence" value="ECO:0007669"/>
    <property type="project" value="InterPro"/>
</dbReference>
<dbReference type="Pfam" id="PF01061">
    <property type="entry name" value="ABC2_membrane"/>
    <property type="match status" value="1"/>
</dbReference>
<dbReference type="EMBL" id="AFNU02000001">
    <property type="protein sequence ID" value="ERJ13542.1"/>
    <property type="molecule type" value="Genomic_DNA"/>
</dbReference>
<dbReference type="InterPro" id="IPR051784">
    <property type="entry name" value="Nod_factor_ABC_transporter"/>
</dbReference>
<evidence type="ECO:0000256" key="2">
    <source>
        <dbReference type="ARBA" id="ARBA00022692"/>
    </source>
</evidence>
<comment type="caution">
    <text evidence="7">The sequence shown here is derived from an EMBL/GenBank/DDBJ whole genome shotgun (WGS) entry which is preliminary data.</text>
</comment>
<feature type="transmembrane region" description="Helical" evidence="5">
    <location>
        <begin position="142"/>
        <end position="168"/>
    </location>
</feature>